<dbReference type="InterPro" id="IPR058922">
    <property type="entry name" value="WHD_DRP"/>
</dbReference>
<dbReference type="InterPro" id="IPR036388">
    <property type="entry name" value="WH-like_DNA-bd_sf"/>
</dbReference>
<dbReference type="Gene3D" id="3.40.50.300">
    <property type="entry name" value="P-loop containing nucleotide triphosphate hydrolases"/>
    <property type="match status" value="1"/>
</dbReference>
<keyword evidence="5" id="KW-0611">Plant defense</keyword>
<dbReference type="Proteomes" id="UP000322667">
    <property type="component" value="Chromosome A06"/>
</dbReference>
<dbReference type="Gene3D" id="1.10.10.10">
    <property type="entry name" value="Winged helix-like DNA-binding domain superfamily/Winged helix DNA-binding domain"/>
    <property type="match status" value="1"/>
</dbReference>
<dbReference type="SUPFAM" id="SSF52058">
    <property type="entry name" value="L domain-like"/>
    <property type="match status" value="1"/>
</dbReference>
<evidence type="ECO:0000259" key="8">
    <source>
        <dbReference type="Pfam" id="PF00931"/>
    </source>
</evidence>
<accession>A0A5D2Q703</accession>
<evidence type="ECO:0000256" key="3">
    <source>
        <dbReference type="ARBA" id="ARBA00022737"/>
    </source>
</evidence>
<organism evidence="11 12">
    <name type="scientific">Gossypium tomentosum</name>
    <name type="common">Hawaiian cotton</name>
    <name type="synonym">Gossypium sandvicense</name>
    <dbReference type="NCBI Taxonomy" id="34277"/>
    <lineage>
        <taxon>Eukaryota</taxon>
        <taxon>Viridiplantae</taxon>
        <taxon>Streptophyta</taxon>
        <taxon>Embryophyta</taxon>
        <taxon>Tracheophyta</taxon>
        <taxon>Spermatophyta</taxon>
        <taxon>Magnoliopsida</taxon>
        <taxon>eudicotyledons</taxon>
        <taxon>Gunneridae</taxon>
        <taxon>Pentapetalae</taxon>
        <taxon>rosids</taxon>
        <taxon>malvids</taxon>
        <taxon>Malvales</taxon>
        <taxon>Malvaceae</taxon>
        <taxon>Malvoideae</taxon>
        <taxon>Gossypium</taxon>
    </lineage>
</organism>
<evidence type="ECO:0000256" key="7">
    <source>
        <dbReference type="SAM" id="Coils"/>
    </source>
</evidence>
<dbReference type="AlphaFoldDB" id="A0A5D2Q703"/>
<keyword evidence="6" id="KW-0067">ATP-binding</keyword>
<dbReference type="PANTHER" id="PTHR33463:SF220">
    <property type="entry name" value="NB-ARC DOMAIN-CONTAINING PROTEIN"/>
    <property type="match status" value="1"/>
</dbReference>
<dbReference type="InterPro" id="IPR027417">
    <property type="entry name" value="P-loop_NTPase"/>
</dbReference>
<evidence type="ECO:0000313" key="12">
    <source>
        <dbReference type="Proteomes" id="UP000322667"/>
    </source>
</evidence>
<evidence type="ECO:0000256" key="4">
    <source>
        <dbReference type="ARBA" id="ARBA00022741"/>
    </source>
</evidence>
<name>A0A5D2Q703_GOSTO</name>
<dbReference type="Pfam" id="PF00931">
    <property type="entry name" value="NB-ARC"/>
    <property type="match status" value="1"/>
</dbReference>
<dbReference type="InterPro" id="IPR032675">
    <property type="entry name" value="LRR_dom_sf"/>
</dbReference>
<keyword evidence="12" id="KW-1185">Reference proteome</keyword>
<dbReference type="Gene3D" id="1.10.8.430">
    <property type="entry name" value="Helical domain of apoptotic protease-activating factors"/>
    <property type="match status" value="1"/>
</dbReference>
<comment type="similarity">
    <text evidence="1">Belongs to the disease resistance NB-LRR family.</text>
</comment>
<keyword evidence="3" id="KW-0677">Repeat</keyword>
<dbReference type="FunFam" id="1.10.10.10:FF:000322">
    <property type="entry name" value="Probable disease resistance protein At1g63360"/>
    <property type="match status" value="1"/>
</dbReference>
<keyword evidence="4" id="KW-0547">Nucleotide-binding</keyword>
<evidence type="ECO:0000256" key="5">
    <source>
        <dbReference type="ARBA" id="ARBA00022821"/>
    </source>
</evidence>
<dbReference type="InterPro" id="IPR055414">
    <property type="entry name" value="LRR_R13L4/SHOC2-like"/>
</dbReference>
<feature type="domain" description="Disease resistance R13L4/SHOC-2-like LRR" evidence="10">
    <location>
        <begin position="627"/>
        <end position="893"/>
    </location>
</feature>
<evidence type="ECO:0000256" key="6">
    <source>
        <dbReference type="ARBA" id="ARBA00022840"/>
    </source>
</evidence>
<dbReference type="Pfam" id="PF23559">
    <property type="entry name" value="WHD_DRP"/>
    <property type="match status" value="1"/>
</dbReference>
<dbReference type="FunFam" id="1.10.8.430:FF:000003">
    <property type="entry name" value="Probable disease resistance protein At5g66910"/>
    <property type="match status" value="1"/>
</dbReference>
<evidence type="ECO:0000313" key="11">
    <source>
        <dbReference type="EMBL" id="TYI24351.1"/>
    </source>
</evidence>
<protein>
    <submittedName>
        <fullName evidence="11">Uncharacterized protein</fullName>
    </submittedName>
</protein>
<proteinExistence type="inferred from homology"/>
<evidence type="ECO:0000256" key="1">
    <source>
        <dbReference type="ARBA" id="ARBA00008894"/>
    </source>
</evidence>
<dbReference type="InterPro" id="IPR050905">
    <property type="entry name" value="Plant_NBS-LRR"/>
</dbReference>
<evidence type="ECO:0000256" key="2">
    <source>
        <dbReference type="ARBA" id="ARBA00022614"/>
    </source>
</evidence>
<keyword evidence="7" id="KW-0175">Coiled coil</keyword>
<dbReference type="GO" id="GO:0043531">
    <property type="term" value="F:ADP binding"/>
    <property type="evidence" value="ECO:0007669"/>
    <property type="project" value="InterPro"/>
</dbReference>
<dbReference type="InterPro" id="IPR002182">
    <property type="entry name" value="NB-ARC"/>
</dbReference>
<sequence>MERKHSSGGRSKARDNHSIPKLELKQITKNFLISKHKTQIITASLIDSNSNHLSPGNYQNSATASAPTKQKSRDRCLFGGSSSAHYLSSLHLWLKKLATLISFSGIMGNCFSVQCSFENFLLRGWDFIVGHANYVCKLKQTLSTLSDALQELRAQRNDVQREVDVAEQRLLKSFERVQVWLSTAETIITEAEKLVSNGPQQINNLCLGGCVSKNCLSSYKFGKQVAEMLQKISDHKSKGAFEKVAGNQPAPSVVIRPVEQPVALESTIQKAWSWIEDEDVGIIGLDGLGGVGKTTLLTKLNNKFSTTPNDFEVVIWALVSKDSSVGKIQDRIGETIGFSDGSWKKKSVDQKAVDIYRILNNKRFVVLLDDLWEWVDLKQVGMPKPNQENGSKLIFTTRSLEVCGETGARKKIKVECLEPEKAWELFQDNVGDETLNSHPDIPNLAKQVAQRCGGLPLALITTGRAMACKTTLAEWQYAIEMLKRCALPKMENEVFPLLTFSYDNLANATMKCCLLYCCLYPEDYCIPRKQLVDYWFCEGLLNEFDRISEAEMQGNNIISSLLNACLLENGGVIYGEDCVKMHDVIRDMALWITREFEATENNFFVKAGAQLFEEPDVKAWESGKRMSVMKNKIAVLKETPKCPNLRTMFLSQNKLQMISNGFFQFIPHLTVLDLSGNFGLRALPEGISQLVSLECFDLSYTGIEELPIELKALTKLKMLGLSYMRSLRKIPQHLISSFSKLQIFRMWSVRAIDNHDEDNVLKGGHEKLIEELKGLQRLNILSIEIKSVLCLERFLSFNLFRCWTRALQLEGFRESEVFNVLCLENLERIETLEFLDCFSMEEIKMEKLHTWVSSSTNYTSRFHTLSKVEITGCSKLKDETWVILAPNLRSLLVWHCIEMEEILSEEKLDEVAGVIGIPYPKLFLKLESLFLFGLPKLKSIYRDALPFLCLTRILINGCIELKKLHLNSDSAKGNLLSIKGDKFWWEEVEWEDEATRHAFLPSFEPLFVV</sequence>
<feature type="domain" description="NB-ARC" evidence="8">
    <location>
        <begin position="265"/>
        <end position="435"/>
    </location>
</feature>
<feature type="coiled-coil region" evidence="7">
    <location>
        <begin position="142"/>
        <end position="169"/>
    </location>
</feature>
<keyword evidence="2" id="KW-0433">Leucine-rich repeat</keyword>
<dbReference type="EMBL" id="CM017615">
    <property type="protein sequence ID" value="TYI24351.1"/>
    <property type="molecule type" value="Genomic_DNA"/>
</dbReference>
<dbReference type="PRINTS" id="PR00364">
    <property type="entry name" value="DISEASERSIST"/>
</dbReference>
<reference evidence="11 12" key="1">
    <citation type="submission" date="2019-07" db="EMBL/GenBank/DDBJ databases">
        <title>WGS assembly of Gossypium tomentosum.</title>
        <authorList>
            <person name="Chen Z.J."/>
            <person name="Sreedasyam A."/>
            <person name="Ando A."/>
            <person name="Song Q."/>
            <person name="De L."/>
            <person name="Hulse-Kemp A."/>
            <person name="Ding M."/>
            <person name="Ye W."/>
            <person name="Kirkbride R."/>
            <person name="Jenkins J."/>
            <person name="Plott C."/>
            <person name="Lovell J."/>
            <person name="Lin Y.-M."/>
            <person name="Vaughn R."/>
            <person name="Liu B."/>
            <person name="Li W."/>
            <person name="Simpson S."/>
            <person name="Scheffler B."/>
            <person name="Saski C."/>
            <person name="Grover C."/>
            <person name="Hu G."/>
            <person name="Conover J."/>
            <person name="Carlson J."/>
            <person name="Shu S."/>
            <person name="Boston L."/>
            <person name="Williams M."/>
            <person name="Peterson D."/>
            <person name="Mcgee K."/>
            <person name="Jones D."/>
            <person name="Wendel J."/>
            <person name="Stelly D."/>
            <person name="Grimwood J."/>
            <person name="Schmutz J."/>
        </authorList>
    </citation>
    <scope>NUCLEOTIDE SEQUENCE [LARGE SCALE GENOMIC DNA]</scope>
    <source>
        <strain evidence="11">7179.01</strain>
    </source>
</reference>
<dbReference type="FunFam" id="3.40.50.300:FF:001091">
    <property type="entry name" value="Probable disease resistance protein At1g61300"/>
    <property type="match status" value="1"/>
</dbReference>
<evidence type="ECO:0000259" key="9">
    <source>
        <dbReference type="Pfam" id="PF23559"/>
    </source>
</evidence>
<evidence type="ECO:0000259" key="10">
    <source>
        <dbReference type="Pfam" id="PF23598"/>
    </source>
</evidence>
<dbReference type="SUPFAM" id="SSF52540">
    <property type="entry name" value="P-loop containing nucleoside triphosphate hydrolases"/>
    <property type="match status" value="1"/>
</dbReference>
<dbReference type="Gene3D" id="3.80.10.10">
    <property type="entry name" value="Ribonuclease Inhibitor"/>
    <property type="match status" value="1"/>
</dbReference>
<dbReference type="GO" id="GO:0006952">
    <property type="term" value="P:defense response"/>
    <property type="evidence" value="ECO:0007669"/>
    <property type="project" value="UniProtKB-KW"/>
</dbReference>
<dbReference type="GO" id="GO:0005524">
    <property type="term" value="F:ATP binding"/>
    <property type="evidence" value="ECO:0007669"/>
    <property type="project" value="UniProtKB-KW"/>
</dbReference>
<feature type="domain" description="Disease resistance protein winged helix" evidence="9">
    <location>
        <begin position="519"/>
        <end position="589"/>
    </location>
</feature>
<gene>
    <name evidence="11" type="ORF">ES332_A06G228100v1</name>
</gene>
<dbReference type="PANTHER" id="PTHR33463">
    <property type="entry name" value="NB-ARC DOMAIN-CONTAINING PROTEIN-RELATED"/>
    <property type="match status" value="1"/>
</dbReference>
<dbReference type="Pfam" id="PF23598">
    <property type="entry name" value="LRR_14"/>
    <property type="match status" value="1"/>
</dbReference>
<dbReference type="InterPro" id="IPR042197">
    <property type="entry name" value="Apaf_helical"/>
</dbReference>